<keyword evidence="2" id="KW-1185">Reference proteome</keyword>
<proteinExistence type="predicted"/>
<sequence>MPRSMKTCDKDIETRAREECDLTHNTDRAEDRKRRYSLEECLRNHSVCHIEVPLSPRLSTPSPCGSGVLSPASQMKRAWSRDISTDMRAYNGKYHKVQS</sequence>
<evidence type="ECO:0000313" key="2">
    <source>
        <dbReference type="Proteomes" id="UP000837857"/>
    </source>
</evidence>
<organism evidence="1 2">
    <name type="scientific">Iphiclides podalirius</name>
    <name type="common">scarce swallowtail</name>
    <dbReference type="NCBI Taxonomy" id="110791"/>
    <lineage>
        <taxon>Eukaryota</taxon>
        <taxon>Metazoa</taxon>
        <taxon>Ecdysozoa</taxon>
        <taxon>Arthropoda</taxon>
        <taxon>Hexapoda</taxon>
        <taxon>Insecta</taxon>
        <taxon>Pterygota</taxon>
        <taxon>Neoptera</taxon>
        <taxon>Endopterygota</taxon>
        <taxon>Lepidoptera</taxon>
        <taxon>Glossata</taxon>
        <taxon>Ditrysia</taxon>
        <taxon>Papilionoidea</taxon>
        <taxon>Papilionidae</taxon>
        <taxon>Papilioninae</taxon>
        <taxon>Iphiclides</taxon>
    </lineage>
</organism>
<feature type="non-terminal residue" evidence="1">
    <location>
        <position position="99"/>
    </location>
</feature>
<accession>A0ABN8J8K6</accession>
<protein>
    <submittedName>
        <fullName evidence="1">Uncharacterized protein</fullName>
    </submittedName>
</protein>
<gene>
    <name evidence="1" type="ORF">IPOD504_LOCUS17152</name>
</gene>
<evidence type="ECO:0000313" key="1">
    <source>
        <dbReference type="EMBL" id="CAH2076147.1"/>
    </source>
</evidence>
<dbReference type="EMBL" id="OW152821">
    <property type="protein sequence ID" value="CAH2076147.1"/>
    <property type="molecule type" value="Genomic_DNA"/>
</dbReference>
<reference evidence="1" key="1">
    <citation type="submission" date="2022-03" db="EMBL/GenBank/DDBJ databases">
        <authorList>
            <person name="Martin H S."/>
        </authorList>
    </citation>
    <scope>NUCLEOTIDE SEQUENCE</scope>
</reference>
<dbReference type="Proteomes" id="UP000837857">
    <property type="component" value="Chromosome 9"/>
</dbReference>
<name>A0ABN8J8K6_9NEOP</name>